<evidence type="ECO:0000313" key="4">
    <source>
        <dbReference type="Proteomes" id="UP001152797"/>
    </source>
</evidence>
<dbReference type="GO" id="GO:0004672">
    <property type="term" value="F:protein kinase activity"/>
    <property type="evidence" value="ECO:0007669"/>
    <property type="project" value="InterPro"/>
</dbReference>
<reference evidence="3 4" key="2">
    <citation type="submission" date="2024-05" db="EMBL/GenBank/DDBJ databases">
        <authorList>
            <person name="Chen Y."/>
            <person name="Shah S."/>
            <person name="Dougan E. K."/>
            <person name="Thang M."/>
            <person name="Chan C."/>
        </authorList>
    </citation>
    <scope>NUCLEOTIDE SEQUENCE [LARGE SCALE GENOMIC DNA]</scope>
</reference>
<reference evidence="2" key="1">
    <citation type="submission" date="2022-10" db="EMBL/GenBank/DDBJ databases">
        <authorList>
            <person name="Chen Y."/>
            <person name="Dougan E. K."/>
            <person name="Chan C."/>
            <person name="Rhodes N."/>
            <person name="Thang M."/>
        </authorList>
    </citation>
    <scope>NUCLEOTIDE SEQUENCE</scope>
</reference>
<evidence type="ECO:0000313" key="3">
    <source>
        <dbReference type="EMBL" id="CAL4768303.1"/>
    </source>
</evidence>
<comment type="caution">
    <text evidence="2">The sequence shown here is derived from an EMBL/GenBank/DDBJ whole genome shotgun (WGS) entry which is preliminary data.</text>
</comment>
<proteinExistence type="predicted"/>
<dbReference type="EMBL" id="CAMXCT020000602">
    <property type="protein sequence ID" value="CAL1134366.1"/>
    <property type="molecule type" value="Genomic_DNA"/>
</dbReference>
<dbReference type="PROSITE" id="PS50011">
    <property type="entry name" value="PROTEIN_KINASE_DOM"/>
    <property type="match status" value="1"/>
</dbReference>
<feature type="non-terminal residue" evidence="2">
    <location>
        <position position="147"/>
    </location>
</feature>
<feature type="non-terminal residue" evidence="2">
    <location>
        <position position="1"/>
    </location>
</feature>
<accession>A0A9P1FM63</accession>
<organism evidence="2">
    <name type="scientific">Cladocopium goreaui</name>
    <dbReference type="NCBI Taxonomy" id="2562237"/>
    <lineage>
        <taxon>Eukaryota</taxon>
        <taxon>Sar</taxon>
        <taxon>Alveolata</taxon>
        <taxon>Dinophyceae</taxon>
        <taxon>Suessiales</taxon>
        <taxon>Symbiodiniaceae</taxon>
        <taxon>Cladocopium</taxon>
    </lineage>
</organism>
<name>A0A9P1FM63_9DINO</name>
<evidence type="ECO:0000313" key="2">
    <source>
        <dbReference type="EMBL" id="CAI3980991.1"/>
    </source>
</evidence>
<protein>
    <recommendedName>
        <fullName evidence="1">Protein kinase domain-containing protein</fullName>
    </recommendedName>
</protein>
<feature type="domain" description="Protein kinase" evidence="1">
    <location>
        <begin position="31"/>
        <end position="147"/>
    </location>
</feature>
<dbReference type="InterPro" id="IPR011009">
    <property type="entry name" value="Kinase-like_dom_sf"/>
</dbReference>
<dbReference type="EMBL" id="CAMXCT010000602">
    <property type="protein sequence ID" value="CAI3980991.1"/>
    <property type="molecule type" value="Genomic_DNA"/>
</dbReference>
<dbReference type="EMBL" id="CAMXCT030000602">
    <property type="protein sequence ID" value="CAL4768303.1"/>
    <property type="molecule type" value="Genomic_DNA"/>
</dbReference>
<evidence type="ECO:0000259" key="1">
    <source>
        <dbReference type="PROSITE" id="PS50011"/>
    </source>
</evidence>
<dbReference type="Proteomes" id="UP001152797">
    <property type="component" value="Unassembled WGS sequence"/>
</dbReference>
<dbReference type="Gene3D" id="3.30.200.20">
    <property type="entry name" value="Phosphorylase Kinase, domain 1"/>
    <property type="match status" value="1"/>
</dbReference>
<gene>
    <name evidence="2" type="ORF">C1SCF055_LOCUS8828</name>
</gene>
<dbReference type="AlphaFoldDB" id="A0A9P1FM63"/>
<dbReference type="InterPro" id="IPR000719">
    <property type="entry name" value="Prot_kinase_dom"/>
</dbReference>
<dbReference type="GO" id="GO:0005524">
    <property type="term" value="F:ATP binding"/>
    <property type="evidence" value="ECO:0007669"/>
    <property type="project" value="InterPro"/>
</dbReference>
<sequence>DQVKAQDQLKAKRRNAAIDFIFCGAYLEEPLELSHQLGRSVFGEVYLARRFGQPVAVKLPRFGGPMDPEPILALEFKRACSLSHPNLVRPLERIGAATVWQLVSGAPWKIAVSTLGLSGRTEVAKQVLDVTQYCIAKHHEELVSRVA</sequence>
<dbReference type="SUPFAM" id="SSF56112">
    <property type="entry name" value="Protein kinase-like (PK-like)"/>
    <property type="match status" value="1"/>
</dbReference>
<keyword evidence="4" id="KW-1185">Reference proteome</keyword>